<comment type="caution">
    <text evidence="2">The sequence shown here is derived from an EMBL/GenBank/DDBJ whole genome shotgun (WGS) entry which is preliminary data.</text>
</comment>
<name>A0A419XAX8_9BACT</name>
<proteinExistence type="predicted"/>
<dbReference type="AlphaFoldDB" id="A0A419XAX8"/>
<feature type="compositionally biased region" description="Acidic residues" evidence="1">
    <location>
        <begin position="30"/>
        <end position="39"/>
    </location>
</feature>
<evidence type="ECO:0000313" key="3">
    <source>
        <dbReference type="Proteomes" id="UP000284531"/>
    </source>
</evidence>
<reference evidence="2 3" key="1">
    <citation type="submission" date="2018-09" db="EMBL/GenBank/DDBJ databases">
        <title>Genomic Encyclopedia of Archaeal and Bacterial Type Strains, Phase II (KMG-II): from individual species to whole genera.</title>
        <authorList>
            <person name="Goeker M."/>
        </authorList>
    </citation>
    <scope>NUCLEOTIDE SEQUENCE [LARGE SCALE GENOMIC DNA]</scope>
    <source>
        <strain evidence="2 3">DSM 21950</strain>
    </source>
</reference>
<dbReference type="EMBL" id="RAPQ01000008">
    <property type="protein sequence ID" value="RKE04923.1"/>
    <property type="molecule type" value="Genomic_DNA"/>
</dbReference>
<evidence type="ECO:0000256" key="1">
    <source>
        <dbReference type="SAM" id="MobiDB-lite"/>
    </source>
</evidence>
<evidence type="ECO:0008006" key="4">
    <source>
        <dbReference type="Google" id="ProtNLM"/>
    </source>
</evidence>
<evidence type="ECO:0000313" key="2">
    <source>
        <dbReference type="EMBL" id="RKE04923.1"/>
    </source>
</evidence>
<dbReference type="Proteomes" id="UP000284531">
    <property type="component" value="Unassembled WGS sequence"/>
</dbReference>
<organism evidence="2 3">
    <name type="scientific">Marinifilum flexuosum</name>
    <dbReference type="NCBI Taxonomy" id="1117708"/>
    <lineage>
        <taxon>Bacteria</taxon>
        <taxon>Pseudomonadati</taxon>
        <taxon>Bacteroidota</taxon>
        <taxon>Bacteroidia</taxon>
        <taxon>Marinilabiliales</taxon>
        <taxon>Marinifilaceae</taxon>
    </lineage>
</organism>
<accession>A0A419XAX8</accession>
<sequence length="39" mass="4610">MNFFEEQLTNEELNKVFGGNPEEDNRTDVDYDDAEEEIL</sequence>
<feature type="region of interest" description="Disordered" evidence="1">
    <location>
        <begin position="1"/>
        <end position="39"/>
    </location>
</feature>
<keyword evidence="3" id="KW-1185">Reference proteome</keyword>
<gene>
    <name evidence="2" type="ORF">BXY64_1954</name>
</gene>
<protein>
    <recommendedName>
        <fullName evidence="4">Bacteriocin-like protein</fullName>
    </recommendedName>
</protein>